<dbReference type="KEGG" id="bcoh:BC6307_24165"/>
<gene>
    <name evidence="9" type="ORF">BC6307_24165</name>
</gene>
<feature type="transmembrane region" description="Helical" evidence="7">
    <location>
        <begin position="178"/>
        <end position="200"/>
    </location>
</feature>
<dbReference type="Proteomes" id="UP000215224">
    <property type="component" value="Chromosome"/>
</dbReference>
<keyword evidence="4" id="KW-0378">Hydrolase</keyword>
<reference evidence="9 10" key="1">
    <citation type="submission" date="2016-12" db="EMBL/GenBank/DDBJ databases">
        <title>The whole genome sequencing and assembly of Bacillus cohnii DSM 6307T strain.</title>
        <authorList>
            <person name="Lee Y.-J."/>
            <person name="Yi H."/>
            <person name="Bahn Y.-S."/>
            <person name="Kim J.F."/>
            <person name="Lee D.-W."/>
        </authorList>
    </citation>
    <scope>NUCLEOTIDE SEQUENCE [LARGE SCALE GENOMIC DNA]</scope>
    <source>
        <strain evidence="9 10">DSM 6307</strain>
    </source>
</reference>
<feature type="transmembrane region" description="Helical" evidence="7">
    <location>
        <begin position="121"/>
        <end position="142"/>
    </location>
</feature>
<feature type="transmembrane region" description="Helical" evidence="7">
    <location>
        <begin position="221"/>
        <end position="239"/>
    </location>
</feature>
<evidence type="ECO:0000256" key="3">
    <source>
        <dbReference type="ARBA" id="ARBA00022692"/>
    </source>
</evidence>
<dbReference type="InterPro" id="IPR050925">
    <property type="entry name" value="Rhomboid_protease_S54"/>
</dbReference>
<feature type="transmembrane region" description="Helical" evidence="7">
    <location>
        <begin position="97"/>
        <end position="115"/>
    </location>
</feature>
<feature type="domain" description="Peptidase S54 rhomboid" evidence="8">
    <location>
        <begin position="56"/>
        <end position="195"/>
    </location>
</feature>
<dbReference type="Gene3D" id="1.20.1540.10">
    <property type="entry name" value="Rhomboid-like"/>
    <property type="match status" value="1"/>
</dbReference>
<keyword evidence="6 7" id="KW-0472">Membrane</keyword>
<dbReference type="PANTHER" id="PTHR43731:SF14">
    <property type="entry name" value="PRESENILIN-ASSOCIATED RHOMBOID-LIKE PROTEIN, MITOCHONDRIAL"/>
    <property type="match status" value="1"/>
</dbReference>
<dbReference type="SUPFAM" id="SSF144091">
    <property type="entry name" value="Rhomboid-like"/>
    <property type="match status" value="1"/>
</dbReference>
<evidence type="ECO:0000259" key="8">
    <source>
        <dbReference type="Pfam" id="PF01694"/>
    </source>
</evidence>
<evidence type="ECO:0000256" key="5">
    <source>
        <dbReference type="ARBA" id="ARBA00022989"/>
    </source>
</evidence>
<dbReference type="PANTHER" id="PTHR43731">
    <property type="entry name" value="RHOMBOID PROTEASE"/>
    <property type="match status" value="1"/>
</dbReference>
<organism evidence="9 10">
    <name type="scientific">Sutcliffiella cohnii</name>
    <dbReference type="NCBI Taxonomy" id="33932"/>
    <lineage>
        <taxon>Bacteria</taxon>
        <taxon>Bacillati</taxon>
        <taxon>Bacillota</taxon>
        <taxon>Bacilli</taxon>
        <taxon>Bacillales</taxon>
        <taxon>Bacillaceae</taxon>
        <taxon>Sutcliffiella</taxon>
    </lineage>
</organism>
<dbReference type="InterPro" id="IPR035952">
    <property type="entry name" value="Rhomboid-like_sf"/>
</dbReference>
<feature type="transmembrane region" description="Helical" evidence="7">
    <location>
        <begin position="154"/>
        <end position="172"/>
    </location>
</feature>
<keyword evidence="9" id="KW-0645">Protease</keyword>
<proteinExistence type="inferred from homology"/>
<dbReference type="GO" id="GO:0006508">
    <property type="term" value="P:proteolysis"/>
    <property type="evidence" value="ECO:0007669"/>
    <property type="project" value="UniProtKB-KW"/>
</dbReference>
<protein>
    <submittedName>
        <fullName evidence="9">Rhomboid family intramembrane serine protease</fullName>
    </submittedName>
</protein>
<dbReference type="STRING" id="1314751.GCA_001591425_02980"/>
<sequence length="241" mass="26909">MFVRTENFRTFTRLYPIITALTVIHIVLWLFIALSFPFSNLFYQTTVGFNFAVEQGEWWRLITPIFLHGSLTHLLFNSISLILFGPGLERILGKVKFLALYFAGGIIANIATFLLKPSMYVHLGASGAIFALFGIYIYMVFFRPEHISSSNAQIVIVILGVSLVMSLLGGGMRNINGTAHLFGFLSGFALSPIFVGRGNYTRSLRDIFPRGMTQRRSGSSSQNVVWIILIALVILGILSQF</sequence>
<name>A0A223KXC3_9BACI</name>
<keyword evidence="10" id="KW-1185">Reference proteome</keyword>
<accession>A0A223KXC3</accession>
<dbReference type="EMBL" id="CP018866">
    <property type="protein sequence ID" value="AST94125.1"/>
    <property type="molecule type" value="Genomic_DNA"/>
</dbReference>
<evidence type="ECO:0000256" key="6">
    <source>
        <dbReference type="ARBA" id="ARBA00023136"/>
    </source>
</evidence>
<keyword evidence="5 7" id="KW-1133">Transmembrane helix</keyword>
<dbReference type="GO" id="GO:0016020">
    <property type="term" value="C:membrane"/>
    <property type="evidence" value="ECO:0007669"/>
    <property type="project" value="UniProtKB-SubCell"/>
</dbReference>
<feature type="transmembrane region" description="Helical" evidence="7">
    <location>
        <begin position="14"/>
        <end position="38"/>
    </location>
</feature>
<dbReference type="AlphaFoldDB" id="A0A223KXC3"/>
<evidence type="ECO:0000256" key="2">
    <source>
        <dbReference type="ARBA" id="ARBA00009045"/>
    </source>
</evidence>
<dbReference type="InterPro" id="IPR022764">
    <property type="entry name" value="Peptidase_S54_rhomboid_dom"/>
</dbReference>
<comment type="similarity">
    <text evidence="2">Belongs to the peptidase S54 family.</text>
</comment>
<feature type="transmembrane region" description="Helical" evidence="7">
    <location>
        <begin position="58"/>
        <end position="85"/>
    </location>
</feature>
<dbReference type="RefSeq" id="WP_066417763.1">
    <property type="nucleotide sequence ID" value="NZ_CP018866.1"/>
</dbReference>
<evidence type="ECO:0000313" key="9">
    <source>
        <dbReference type="EMBL" id="AST94125.1"/>
    </source>
</evidence>
<evidence type="ECO:0000256" key="7">
    <source>
        <dbReference type="SAM" id="Phobius"/>
    </source>
</evidence>
<dbReference type="Pfam" id="PF01694">
    <property type="entry name" value="Rhomboid"/>
    <property type="match status" value="1"/>
</dbReference>
<evidence type="ECO:0000256" key="4">
    <source>
        <dbReference type="ARBA" id="ARBA00022801"/>
    </source>
</evidence>
<evidence type="ECO:0000256" key="1">
    <source>
        <dbReference type="ARBA" id="ARBA00004141"/>
    </source>
</evidence>
<evidence type="ECO:0000313" key="10">
    <source>
        <dbReference type="Proteomes" id="UP000215224"/>
    </source>
</evidence>
<comment type="subcellular location">
    <subcellularLocation>
        <location evidence="1">Membrane</location>
        <topology evidence="1">Multi-pass membrane protein</topology>
    </subcellularLocation>
</comment>
<dbReference type="GO" id="GO:0004252">
    <property type="term" value="F:serine-type endopeptidase activity"/>
    <property type="evidence" value="ECO:0007669"/>
    <property type="project" value="InterPro"/>
</dbReference>
<keyword evidence="3 7" id="KW-0812">Transmembrane</keyword>